<sequence>MCQSSYTHWAVSAKLTHWMFVGSSPKSLFTFVIYSALRRVDHKSRFQKGIGLRHPNTNGKLNMGMGNGKLYFVQ</sequence>
<dbReference type="EMBL" id="GBXM01010085">
    <property type="protein sequence ID" value="JAH98492.1"/>
    <property type="molecule type" value="Transcribed_RNA"/>
</dbReference>
<reference evidence="2" key="2">
    <citation type="journal article" date="2015" name="Fish Shellfish Immunol.">
        <title>Early steps in the European eel (Anguilla anguilla)-Vibrio vulnificus interaction in the gills: Role of the RtxA13 toxin.</title>
        <authorList>
            <person name="Callol A."/>
            <person name="Pajuelo D."/>
            <person name="Ebbesson L."/>
            <person name="Teles M."/>
            <person name="MacKenzie S."/>
            <person name="Amaro C."/>
        </authorList>
    </citation>
    <scope>NUCLEOTIDE SEQUENCE</scope>
</reference>
<name>A0A0E9X6Y3_ANGAN</name>
<dbReference type="AlphaFoldDB" id="A0A0E9X6Y3"/>
<keyword evidence="1" id="KW-0472">Membrane</keyword>
<protein>
    <submittedName>
        <fullName evidence="2">Uncharacterized protein</fullName>
    </submittedName>
</protein>
<proteinExistence type="predicted"/>
<accession>A0A0E9X6Y3</accession>
<keyword evidence="1" id="KW-0812">Transmembrane</keyword>
<keyword evidence="1" id="KW-1133">Transmembrane helix</keyword>
<organism evidence="2">
    <name type="scientific">Anguilla anguilla</name>
    <name type="common">European freshwater eel</name>
    <name type="synonym">Muraena anguilla</name>
    <dbReference type="NCBI Taxonomy" id="7936"/>
    <lineage>
        <taxon>Eukaryota</taxon>
        <taxon>Metazoa</taxon>
        <taxon>Chordata</taxon>
        <taxon>Craniata</taxon>
        <taxon>Vertebrata</taxon>
        <taxon>Euteleostomi</taxon>
        <taxon>Actinopterygii</taxon>
        <taxon>Neopterygii</taxon>
        <taxon>Teleostei</taxon>
        <taxon>Anguilliformes</taxon>
        <taxon>Anguillidae</taxon>
        <taxon>Anguilla</taxon>
    </lineage>
</organism>
<feature type="transmembrane region" description="Helical" evidence="1">
    <location>
        <begin position="15"/>
        <end position="37"/>
    </location>
</feature>
<reference evidence="2" key="1">
    <citation type="submission" date="2014-11" db="EMBL/GenBank/DDBJ databases">
        <authorList>
            <person name="Amaro Gonzalez C."/>
        </authorList>
    </citation>
    <scope>NUCLEOTIDE SEQUENCE</scope>
</reference>
<evidence type="ECO:0000256" key="1">
    <source>
        <dbReference type="SAM" id="Phobius"/>
    </source>
</evidence>
<evidence type="ECO:0000313" key="2">
    <source>
        <dbReference type="EMBL" id="JAH98492.1"/>
    </source>
</evidence>